<evidence type="ECO:0000313" key="3">
    <source>
        <dbReference type="Proteomes" id="UP001204562"/>
    </source>
</evidence>
<accession>A0AAW5JVC0</accession>
<dbReference type="AlphaFoldDB" id="A0AAW5JVC0"/>
<organism evidence="2 3">
    <name type="scientific">Intestinimonas massiliensis</name>
    <name type="common">ex Afouda et al. 2020</name>
    <dbReference type="NCBI Taxonomy" id="1673721"/>
    <lineage>
        <taxon>Bacteria</taxon>
        <taxon>Bacillati</taxon>
        <taxon>Bacillota</taxon>
        <taxon>Clostridia</taxon>
        <taxon>Eubacteriales</taxon>
        <taxon>Intestinimonas</taxon>
    </lineage>
</organism>
<keyword evidence="1" id="KW-1133">Transmembrane helix</keyword>
<feature type="non-terminal residue" evidence="2">
    <location>
        <position position="74"/>
    </location>
</feature>
<reference evidence="2" key="1">
    <citation type="submission" date="2022-06" db="EMBL/GenBank/DDBJ databases">
        <title>Isolation of gut microbiota from human fecal samples.</title>
        <authorList>
            <person name="Pamer E.G."/>
            <person name="Barat B."/>
            <person name="Waligurski E."/>
            <person name="Medina S."/>
            <person name="Paddock L."/>
            <person name="Mostad J."/>
        </authorList>
    </citation>
    <scope>NUCLEOTIDE SEQUENCE</scope>
    <source>
        <strain evidence="2">DFI.9.91</strain>
    </source>
</reference>
<keyword evidence="1" id="KW-0812">Transmembrane</keyword>
<dbReference type="Proteomes" id="UP001204562">
    <property type="component" value="Unassembled WGS sequence"/>
</dbReference>
<keyword evidence="1" id="KW-0472">Membrane</keyword>
<evidence type="ECO:0000313" key="2">
    <source>
        <dbReference type="EMBL" id="MCQ4771944.1"/>
    </source>
</evidence>
<gene>
    <name evidence="2" type="ORF">NE579_16110</name>
</gene>
<protein>
    <submittedName>
        <fullName evidence="2">Uncharacterized protein</fullName>
    </submittedName>
</protein>
<evidence type="ECO:0000256" key="1">
    <source>
        <dbReference type="SAM" id="Phobius"/>
    </source>
</evidence>
<dbReference type="EMBL" id="JANFYS010000159">
    <property type="protein sequence ID" value="MCQ4771944.1"/>
    <property type="molecule type" value="Genomic_DNA"/>
</dbReference>
<name>A0AAW5JVC0_9FIRM</name>
<feature type="transmembrane region" description="Helical" evidence="1">
    <location>
        <begin position="16"/>
        <end position="35"/>
    </location>
</feature>
<sequence>MLIAIPMSSITAHQEMLGIPFELAILMVTINSFLYNLHVCFGDPVSAGWITPAIPLIGAWGVANFAAGPERIHA</sequence>
<feature type="transmembrane region" description="Helical" evidence="1">
    <location>
        <begin position="47"/>
        <end position="67"/>
    </location>
</feature>
<comment type="caution">
    <text evidence="2">The sequence shown here is derived from an EMBL/GenBank/DDBJ whole genome shotgun (WGS) entry which is preliminary data.</text>
</comment>
<proteinExistence type="predicted"/>